<dbReference type="InterPro" id="IPR036568">
    <property type="entry name" value="GGCT-like_sf"/>
</dbReference>
<gene>
    <name evidence="4" type="ORF">ACFSYS_01175</name>
</gene>
<dbReference type="SUPFAM" id="SSF110857">
    <property type="entry name" value="Gamma-glutamyl cyclotransferase-like"/>
    <property type="match status" value="1"/>
</dbReference>
<evidence type="ECO:0000313" key="4">
    <source>
        <dbReference type="EMBL" id="MFD2831879.1"/>
    </source>
</evidence>
<protein>
    <recommendedName>
        <fullName evidence="2">Putative gamma-glutamylcyclotransferase</fullName>
    </recommendedName>
</protein>
<organism evidence="4 5">
    <name type="scientific">Christiangramia antarctica</name>
    <dbReference type="NCBI Taxonomy" id="2058158"/>
    <lineage>
        <taxon>Bacteria</taxon>
        <taxon>Pseudomonadati</taxon>
        <taxon>Bacteroidota</taxon>
        <taxon>Flavobacteriia</taxon>
        <taxon>Flavobacteriales</taxon>
        <taxon>Flavobacteriaceae</taxon>
        <taxon>Christiangramia</taxon>
    </lineage>
</organism>
<dbReference type="InterPro" id="IPR045038">
    <property type="entry name" value="AIG2-like"/>
</dbReference>
<dbReference type="Gene3D" id="3.10.490.10">
    <property type="entry name" value="Gamma-glutamyl cyclotransferase-like"/>
    <property type="match status" value="1"/>
</dbReference>
<keyword evidence="1 4" id="KW-0808">Transferase</keyword>
<dbReference type="Proteomes" id="UP001597438">
    <property type="component" value="Unassembled WGS sequence"/>
</dbReference>
<dbReference type="Pfam" id="PF06094">
    <property type="entry name" value="GGACT"/>
    <property type="match status" value="1"/>
</dbReference>
<keyword evidence="4" id="KW-0012">Acyltransferase</keyword>
<dbReference type="PANTHER" id="PTHR31544:SF2">
    <property type="entry name" value="AIG2-LIKE PROTEIN D"/>
    <property type="match status" value="1"/>
</dbReference>
<dbReference type="GO" id="GO:0016746">
    <property type="term" value="F:acyltransferase activity"/>
    <property type="evidence" value="ECO:0007669"/>
    <property type="project" value="UniProtKB-KW"/>
</dbReference>
<comment type="caution">
    <text evidence="4">The sequence shown here is derived from an EMBL/GenBank/DDBJ whole genome shotgun (WGS) entry which is preliminary data.</text>
</comment>
<dbReference type="PANTHER" id="PTHR31544">
    <property type="entry name" value="AIG2-LIKE PROTEIN D"/>
    <property type="match status" value="1"/>
</dbReference>
<name>A0ABW5X2G6_9FLAO</name>
<dbReference type="CDD" id="cd06661">
    <property type="entry name" value="GGCT_like"/>
    <property type="match status" value="1"/>
</dbReference>
<evidence type="ECO:0000256" key="1">
    <source>
        <dbReference type="ARBA" id="ARBA00022679"/>
    </source>
</evidence>
<dbReference type="RefSeq" id="WP_251739837.1">
    <property type="nucleotide sequence ID" value="NZ_JBHUOJ010000004.1"/>
</dbReference>
<accession>A0ABW5X2G6</accession>
<dbReference type="InterPro" id="IPR009288">
    <property type="entry name" value="AIG2-like_dom"/>
</dbReference>
<reference evidence="5" key="1">
    <citation type="journal article" date="2019" name="Int. J. Syst. Evol. Microbiol.">
        <title>The Global Catalogue of Microorganisms (GCM) 10K type strain sequencing project: providing services to taxonomists for standard genome sequencing and annotation.</title>
        <authorList>
            <consortium name="The Broad Institute Genomics Platform"/>
            <consortium name="The Broad Institute Genome Sequencing Center for Infectious Disease"/>
            <person name="Wu L."/>
            <person name="Ma J."/>
        </authorList>
    </citation>
    <scope>NUCLEOTIDE SEQUENCE [LARGE SCALE GENOMIC DNA]</scope>
    <source>
        <strain evidence="5">KCTC 52925</strain>
    </source>
</reference>
<proteinExistence type="predicted"/>
<dbReference type="InterPro" id="IPR013024">
    <property type="entry name" value="GGCT-like"/>
</dbReference>
<feature type="domain" description="Gamma-glutamylcyclotransferase AIG2-like" evidence="3">
    <location>
        <begin position="4"/>
        <end position="100"/>
    </location>
</feature>
<keyword evidence="5" id="KW-1185">Reference proteome</keyword>
<sequence>MPKLFAYGTLQDEKLQQKLFGKILKGKPAILKGYHLGKITIPRNETGSIYPAIRISENDTDKVFGYVYDISDDEMEIATDYEGDDYNLVEATLECGTKAKVFIVD</sequence>
<dbReference type="EMBL" id="JBHUOJ010000004">
    <property type="protein sequence ID" value="MFD2831879.1"/>
    <property type="molecule type" value="Genomic_DNA"/>
</dbReference>
<evidence type="ECO:0000259" key="3">
    <source>
        <dbReference type="Pfam" id="PF06094"/>
    </source>
</evidence>
<evidence type="ECO:0000256" key="2">
    <source>
        <dbReference type="ARBA" id="ARBA00030602"/>
    </source>
</evidence>
<evidence type="ECO:0000313" key="5">
    <source>
        <dbReference type="Proteomes" id="UP001597438"/>
    </source>
</evidence>